<dbReference type="EMBL" id="CP078073">
    <property type="protein sequence ID" value="QXL89374.1"/>
    <property type="molecule type" value="Genomic_DNA"/>
</dbReference>
<dbReference type="RefSeq" id="WP_257892417.1">
    <property type="nucleotide sequence ID" value="NZ_JAIMBW010000001.1"/>
</dbReference>
<evidence type="ECO:0000313" key="3">
    <source>
        <dbReference type="EMBL" id="QXL89374.1"/>
    </source>
</evidence>
<evidence type="ECO:0000313" key="2">
    <source>
        <dbReference type="EMBL" id="MBY4892638.1"/>
    </source>
</evidence>
<dbReference type="Proteomes" id="UP000693972">
    <property type="component" value="Unassembled WGS sequence"/>
</dbReference>
<keyword evidence="4" id="KW-1185">Reference proteome</keyword>
<feature type="chain" id="PRO_5037953359" evidence="1">
    <location>
        <begin position="24"/>
        <end position="315"/>
    </location>
</feature>
<feature type="signal peptide" evidence="1">
    <location>
        <begin position="1"/>
        <end position="23"/>
    </location>
</feature>
<proteinExistence type="predicted"/>
<dbReference type="EMBL" id="JAIMBW010000001">
    <property type="protein sequence ID" value="MBY4892638.1"/>
    <property type="molecule type" value="Genomic_DNA"/>
</dbReference>
<protein>
    <submittedName>
        <fullName evidence="3">Uncharacterized protein</fullName>
    </submittedName>
</protein>
<organism evidence="3">
    <name type="scientific">Gymnodinialimonas phycosphaerae</name>
    <dbReference type="NCBI Taxonomy" id="2841589"/>
    <lineage>
        <taxon>Bacteria</taxon>
        <taxon>Pseudomonadati</taxon>
        <taxon>Pseudomonadota</taxon>
        <taxon>Alphaproteobacteria</taxon>
        <taxon>Rhodobacterales</taxon>
        <taxon>Paracoccaceae</taxon>
        <taxon>Gymnodinialimonas</taxon>
    </lineage>
</organism>
<evidence type="ECO:0000313" key="4">
    <source>
        <dbReference type="Proteomes" id="UP000693972"/>
    </source>
</evidence>
<reference evidence="3 4" key="1">
    <citation type="submission" date="2021-07" db="EMBL/GenBank/DDBJ databases">
        <title>Karlodiniumbacter phycospheric gen. nov., sp. nov., a phycosphere bacterium isolated from karlodinium veneficum.</title>
        <authorList>
            <person name="Peng Y."/>
            <person name="Jiang L."/>
            <person name="Lee J."/>
        </authorList>
    </citation>
    <scope>NUCLEOTIDE SEQUENCE</scope>
    <source>
        <strain evidence="3 4">N5</strain>
    </source>
</reference>
<name>A0A975TZ57_9RHOB</name>
<evidence type="ECO:0000256" key="1">
    <source>
        <dbReference type="SAM" id="SignalP"/>
    </source>
</evidence>
<keyword evidence="1" id="KW-0732">Signal</keyword>
<sequence>MRVLKPFITGAVFALASATFVTAQEVESVPITLSSIAIERYAELTESDADGGVACCAPVVLHQPGHHFVYVRAIYDVAWTEEIDRVNVSFSDIGLQLPGDAEPRQMVGRMAAVGEFQLSGTSLTARRPRDWPDETEQAYLNAVFLVPETITSGTLVFQDTDYSQEISLEAEVTELIDPASLLEVNVLALTEVDEVAIRETSGRQDITGRLAATLGSILQLDVSVQPMVANDIDGDNSFFFNITDFTLVGPDNAPLHLIGTVPNNSLQDSYSYSSSWDPGSLPRSQSIRFYFAGNAAPGVYKVFYLGTPMADLMFE</sequence>
<accession>A0A975TZ57</accession>
<gene>
    <name evidence="2" type="ORF">KUL25_07655</name>
    <name evidence="3" type="ORF">KUL25_07660</name>
</gene>
<dbReference type="AlphaFoldDB" id="A0A975TZ57"/>